<evidence type="ECO:0000313" key="9">
    <source>
        <dbReference type="Proteomes" id="UP000631114"/>
    </source>
</evidence>
<sequence length="398" mass="45420">MNYPEPLASDQAEHSAGETPLTLPSLFGGNEGKFCYCIYSDWSDDFQYGLYGLIVVKQHVREEVHMEPKVLTNVQFLPTTKRVWSSLKEMYSQENNLSRIYDLFESLFKTKQGDQPIDEYYSTMKGLWEELLLYQPFTVNLEKQREQCEHFQHKLFRVLRESIWSIAKESSGLLSTPSNRGGRGGVGGGISFNGRGARGNSGFGRVVPIPVVPSEEVPPAPVMPCAEGPSRVPITTVRGSMPIYAQYHRIFPRKKVTNVESAPVTTIEPALKQSSSSLEAPSVLSVEESRLPEYKSLVCRLHKCVRGDLWMMTHVVWDWPSKRKRVTRVELNRRIRRKEKLKTETEAKKIEKLSKEIDSLPDILEEISKDDEEKQKRHVRCATTKQEKLKSGPPHLGR</sequence>
<keyword evidence="5" id="KW-0690">Ribosome biogenesis</keyword>
<dbReference type="GO" id="GO:0006364">
    <property type="term" value="P:rRNA processing"/>
    <property type="evidence" value="ECO:0007669"/>
    <property type="project" value="TreeGrafter"/>
</dbReference>
<dbReference type="GO" id="GO:0005730">
    <property type="term" value="C:nucleolus"/>
    <property type="evidence" value="ECO:0007669"/>
    <property type="project" value="UniProtKB-SubCell"/>
</dbReference>
<dbReference type="PANTHER" id="PTHR14211:SF7">
    <property type="entry name" value="RIBOSOME BIOGENESIS PROTEIN NOP53"/>
    <property type="match status" value="1"/>
</dbReference>
<gene>
    <name evidence="8" type="ORF">IFM89_026364</name>
</gene>
<dbReference type="GO" id="GO:0000027">
    <property type="term" value="P:ribosomal large subunit assembly"/>
    <property type="evidence" value="ECO:0007669"/>
    <property type="project" value="TreeGrafter"/>
</dbReference>
<dbReference type="InterPro" id="IPR011687">
    <property type="entry name" value="Nop53/GLTSCR2"/>
</dbReference>
<keyword evidence="9" id="KW-1185">Reference proteome</keyword>
<evidence type="ECO:0000256" key="4">
    <source>
        <dbReference type="ARBA" id="ARBA00018339"/>
    </source>
</evidence>
<evidence type="ECO:0000256" key="2">
    <source>
        <dbReference type="ARBA" id="ARBA00004642"/>
    </source>
</evidence>
<comment type="similarity">
    <text evidence="3">Belongs to the NOP53 family.</text>
</comment>
<organism evidence="8 9">
    <name type="scientific">Coptis chinensis</name>
    <dbReference type="NCBI Taxonomy" id="261450"/>
    <lineage>
        <taxon>Eukaryota</taxon>
        <taxon>Viridiplantae</taxon>
        <taxon>Streptophyta</taxon>
        <taxon>Embryophyta</taxon>
        <taxon>Tracheophyta</taxon>
        <taxon>Spermatophyta</taxon>
        <taxon>Magnoliopsida</taxon>
        <taxon>Ranunculales</taxon>
        <taxon>Ranunculaceae</taxon>
        <taxon>Coptidoideae</taxon>
        <taxon>Coptis</taxon>
    </lineage>
</organism>
<feature type="region of interest" description="Disordered" evidence="7">
    <location>
        <begin position="368"/>
        <end position="398"/>
    </location>
</feature>
<protein>
    <recommendedName>
        <fullName evidence="4">Ribosome biogenesis protein NOP53</fullName>
    </recommendedName>
</protein>
<keyword evidence="6" id="KW-0539">Nucleus</keyword>
<accession>A0A835LWR6</accession>
<dbReference type="AlphaFoldDB" id="A0A835LWR6"/>
<evidence type="ECO:0000313" key="8">
    <source>
        <dbReference type="EMBL" id="KAF9602276.1"/>
    </source>
</evidence>
<dbReference type="Proteomes" id="UP000631114">
    <property type="component" value="Unassembled WGS sequence"/>
</dbReference>
<dbReference type="PANTHER" id="PTHR14211">
    <property type="entry name" value="GLIOMA SUPPRESSOR CANDIDATE REGION GENE 2"/>
    <property type="match status" value="1"/>
</dbReference>
<comment type="subcellular location">
    <subcellularLocation>
        <location evidence="1">Nucleus</location>
        <location evidence="1">Nucleolus</location>
    </subcellularLocation>
    <subcellularLocation>
        <location evidence="2">Nucleus</location>
        <location evidence="2">Nucleoplasm</location>
    </subcellularLocation>
</comment>
<dbReference type="GO" id="GO:0008097">
    <property type="term" value="F:5S rRNA binding"/>
    <property type="evidence" value="ECO:0007669"/>
    <property type="project" value="TreeGrafter"/>
</dbReference>
<evidence type="ECO:0000256" key="3">
    <source>
        <dbReference type="ARBA" id="ARBA00008838"/>
    </source>
</evidence>
<name>A0A835LWR6_9MAGN</name>
<evidence type="ECO:0000256" key="6">
    <source>
        <dbReference type="ARBA" id="ARBA00023242"/>
    </source>
</evidence>
<dbReference type="GO" id="GO:0005654">
    <property type="term" value="C:nucleoplasm"/>
    <property type="evidence" value="ECO:0007669"/>
    <property type="project" value="UniProtKB-SubCell"/>
</dbReference>
<reference evidence="8 9" key="1">
    <citation type="submission" date="2020-10" db="EMBL/GenBank/DDBJ databases">
        <title>The Coptis chinensis genome and diversification of protoberbering-type alkaloids.</title>
        <authorList>
            <person name="Wang B."/>
            <person name="Shu S."/>
            <person name="Song C."/>
            <person name="Liu Y."/>
        </authorList>
    </citation>
    <scope>NUCLEOTIDE SEQUENCE [LARGE SCALE GENOMIC DNA]</scope>
    <source>
        <strain evidence="8">HL-2020</strain>
        <tissue evidence="8">Leaf</tissue>
    </source>
</reference>
<evidence type="ECO:0000256" key="5">
    <source>
        <dbReference type="ARBA" id="ARBA00022517"/>
    </source>
</evidence>
<evidence type="ECO:0000256" key="1">
    <source>
        <dbReference type="ARBA" id="ARBA00004604"/>
    </source>
</evidence>
<proteinExistence type="inferred from homology"/>
<dbReference type="EMBL" id="JADFTS010000006">
    <property type="protein sequence ID" value="KAF9602276.1"/>
    <property type="molecule type" value="Genomic_DNA"/>
</dbReference>
<comment type="caution">
    <text evidence="8">The sequence shown here is derived from an EMBL/GenBank/DDBJ whole genome shotgun (WGS) entry which is preliminary data.</text>
</comment>
<evidence type="ECO:0000256" key="7">
    <source>
        <dbReference type="SAM" id="MobiDB-lite"/>
    </source>
</evidence>
<dbReference type="OrthoDB" id="5072at2759"/>